<dbReference type="InterPro" id="IPR023753">
    <property type="entry name" value="FAD/NAD-binding_dom"/>
</dbReference>
<protein>
    <recommendedName>
        <fullName evidence="9">4Fe-4S ferredoxin-type domain-containing protein</fullName>
    </recommendedName>
</protein>
<dbReference type="AlphaFoldDB" id="X1F7Z6"/>
<comment type="similarity">
    <text evidence="2">Belongs to the HdrA family.</text>
</comment>
<keyword evidence="6" id="KW-0560">Oxidoreductase</keyword>
<dbReference type="SUPFAM" id="SSF51905">
    <property type="entry name" value="FAD/NAD(P)-binding domain"/>
    <property type="match status" value="1"/>
</dbReference>
<dbReference type="Gene3D" id="3.30.70.20">
    <property type="match status" value="2"/>
</dbReference>
<dbReference type="PANTHER" id="PTHR43498">
    <property type="entry name" value="FERREDOXIN:COB-COM HETERODISULFIDE REDUCTASE SUBUNIT A"/>
    <property type="match status" value="1"/>
</dbReference>
<sequence length="619" mass="68309">MKVIRKPRYVDPSKCTGCGLCAQYCPVESIDSYNAGMGIVPGIFVEYQQAVPLIYTINRDVCIGCGLCAQYCEADAVDYTQKERTDVLDIGAVIIATGTETYDVEPLTEYGYGRYRNVVSSIEFERILSASGPFRGLVLRPSDGVEPKSVAFIQCVGSRSLVKGNEYCSSACCMYAVKEAVVAKEHLHGLDISIFFMDIRAYGKDFDKYVERAKDSGVKFIRSRVSNIKENEDTKDLRITYESDDGKMQTNTFGMVVLSHGLCTPPSSSELAEKLGVELDRFGFCRTGEFTPLETSQPGIFVSGTFQGPKDIPETVMQSSGASALSSELLVTERGSLITKAEYPPKIDVMGIGPRIGVFVCYCGINIGGYVDVPAVSKYVESLEGVVFVDTNLFTCSQDSQETIKQKIIEHKLNRVVVASCTPRTHEPLFQETCESAGLNRYLFSMANIRDQCSWVHMQTKEEATEKAKDLVRMTVAKARLLEPLERLTFDLTKRGFVIGGGLAGMTAALGLARQGYETILVERENELGGNLTHIHYTLAGEDVQKLLKSLREQIKDEPKITVHMNSEITEITGFIGNYKTKIKDKDTGKESEAEHGIVIVATGGKENKPTEYLYGKNE</sequence>
<organism evidence="10">
    <name type="scientific">marine sediment metagenome</name>
    <dbReference type="NCBI Taxonomy" id="412755"/>
    <lineage>
        <taxon>unclassified sequences</taxon>
        <taxon>metagenomes</taxon>
        <taxon>ecological metagenomes</taxon>
    </lineage>
</organism>
<evidence type="ECO:0000256" key="4">
    <source>
        <dbReference type="ARBA" id="ARBA00022723"/>
    </source>
</evidence>
<keyword evidence="3" id="KW-0004">4Fe-4S</keyword>
<reference evidence="10" key="1">
    <citation type="journal article" date="2014" name="Front. Microbiol.">
        <title>High frequency of phylogenetically diverse reductive dehalogenase-homologous genes in deep subseafloor sedimentary metagenomes.</title>
        <authorList>
            <person name="Kawai M."/>
            <person name="Futagami T."/>
            <person name="Toyoda A."/>
            <person name="Takaki Y."/>
            <person name="Nishi S."/>
            <person name="Hori S."/>
            <person name="Arai W."/>
            <person name="Tsubouchi T."/>
            <person name="Morono Y."/>
            <person name="Uchiyama I."/>
            <person name="Ito T."/>
            <person name="Fujiyama A."/>
            <person name="Inagaki F."/>
            <person name="Takami H."/>
        </authorList>
    </citation>
    <scope>NUCLEOTIDE SEQUENCE</scope>
    <source>
        <strain evidence="10">Expedition CK06-06</strain>
    </source>
</reference>
<dbReference type="GO" id="GO:0051539">
    <property type="term" value="F:4 iron, 4 sulfur cluster binding"/>
    <property type="evidence" value="ECO:0007669"/>
    <property type="project" value="UniProtKB-KW"/>
</dbReference>
<evidence type="ECO:0000256" key="2">
    <source>
        <dbReference type="ARBA" id="ARBA00006561"/>
    </source>
</evidence>
<keyword evidence="7" id="KW-0408">Iron</keyword>
<feature type="domain" description="4Fe-4S ferredoxin-type" evidence="9">
    <location>
        <begin position="53"/>
        <end position="82"/>
    </location>
</feature>
<dbReference type="PROSITE" id="PS00198">
    <property type="entry name" value="4FE4S_FER_1"/>
    <property type="match status" value="2"/>
</dbReference>
<dbReference type="PANTHER" id="PTHR43498:SF1">
    <property type="entry name" value="COB--COM HETERODISULFIDE REDUCTASE IRON-SULFUR SUBUNIT A"/>
    <property type="match status" value="1"/>
</dbReference>
<dbReference type="Pfam" id="PF00037">
    <property type="entry name" value="Fer4"/>
    <property type="match status" value="2"/>
</dbReference>
<evidence type="ECO:0000256" key="1">
    <source>
        <dbReference type="ARBA" id="ARBA00001974"/>
    </source>
</evidence>
<evidence type="ECO:0000256" key="6">
    <source>
        <dbReference type="ARBA" id="ARBA00023002"/>
    </source>
</evidence>
<proteinExistence type="inferred from homology"/>
<dbReference type="EMBL" id="BARU01000195">
    <property type="protein sequence ID" value="GAH28695.1"/>
    <property type="molecule type" value="Genomic_DNA"/>
</dbReference>
<evidence type="ECO:0000313" key="10">
    <source>
        <dbReference type="EMBL" id="GAH28695.1"/>
    </source>
</evidence>
<dbReference type="GO" id="GO:0046872">
    <property type="term" value="F:metal ion binding"/>
    <property type="evidence" value="ECO:0007669"/>
    <property type="project" value="UniProtKB-KW"/>
</dbReference>
<name>X1F7Z6_9ZZZZ</name>
<keyword evidence="5" id="KW-0274">FAD</keyword>
<feature type="non-terminal residue" evidence="10">
    <location>
        <position position="619"/>
    </location>
</feature>
<dbReference type="SUPFAM" id="SSF54862">
    <property type="entry name" value="4Fe-4S ferredoxins"/>
    <property type="match status" value="1"/>
</dbReference>
<dbReference type="Gene3D" id="3.50.50.60">
    <property type="entry name" value="FAD/NAD(P)-binding domain"/>
    <property type="match status" value="2"/>
</dbReference>
<keyword evidence="5" id="KW-0285">Flavoprotein</keyword>
<dbReference type="InterPro" id="IPR036188">
    <property type="entry name" value="FAD/NAD-bd_sf"/>
</dbReference>
<evidence type="ECO:0000256" key="3">
    <source>
        <dbReference type="ARBA" id="ARBA00022485"/>
    </source>
</evidence>
<dbReference type="InterPro" id="IPR039650">
    <property type="entry name" value="HdrA-like"/>
</dbReference>
<comment type="caution">
    <text evidence="10">The sequence shown here is derived from an EMBL/GenBank/DDBJ whole genome shotgun (WGS) entry which is preliminary data.</text>
</comment>
<dbReference type="GO" id="GO:0016491">
    <property type="term" value="F:oxidoreductase activity"/>
    <property type="evidence" value="ECO:0007669"/>
    <property type="project" value="UniProtKB-KW"/>
</dbReference>
<dbReference type="InterPro" id="IPR017896">
    <property type="entry name" value="4Fe4S_Fe-S-bd"/>
</dbReference>
<evidence type="ECO:0000256" key="8">
    <source>
        <dbReference type="ARBA" id="ARBA00023014"/>
    </source>
</evidence>
<evidence type="ECO:0000256" key="7">
    <source>
        <dbReference type="ARBA" id="ARBA00023004"/>
    </source>
</evidence>
<keyword evidence="4" id="KW-0479">Metal-binding</keyword>
<accession>X1F7Z6</accession>
<gene>
    <name evidence="10" type="ORF">S03H2_00806</name>
</gene>
<keyword evidence="8" id="KW-0411">Iron-sulfur</keyword>
<feature type="domain" description="4Fe-4S ferredoxin-type" evidence="9">
    <location>
        <begin position="6"/>
        <end position="35"/>
    </location>
</feature>
<dbReference type="Pfam" id="PF07992">
    <property type="entry name" value="Pyr_redox_2"/>
    <property type="match status" value="1"/>
</dbReference>
<evidence type="ECO:0000256" key="5">
    <source>
        <dbReference type="ARBA" id="ARBA00022827"/>
    </source>
</evidence>
<comment type="cofactor">
    <cofactor evidence="1">
        <name>FAD</name>
        <dbReference type="ChEBI" id="CHEBI:57692"/>
    </cofactor>
</comment>
<evidence type="ECO:0000259" key="9">
    <source>
        <dbReference type="PROSITE" id="PS51379"/>
    </source>
</evidence>
<dbReference type="SUPFAM" id="SSF51971">
    <property type="entry name" value="Nucleotide-binding domain"/>
    <property type="match status" value="1"/>
</dbReference>
<dbReference type="PROSITE" id="PS51379">
    <property type="entry name" value="4FE4S_FER_2"/>
    <property type="match status" value="2"/>
</dbReference>
<dbReference type="InterPro" id="IPR017900">
    <property type="entry name" value="4Fe4S_Fe_S_CS"/>
</dbReference>